<gene>
    <name evidence="1" type="ORF">H8911_08985</name>
</gene>
<name>A0ABR7KKA1_9FIRM</name>
<protein>
    <recommendedName>
        <fullName evidence="3">Transposase</fullName>
    </recommendedName>
</protein>
<reference evidence="1 2" key="1">
    <citation type="submission" date="2020-08" db="EMBL/GenBank/DDBJ databases">
        <authorList>
            <person name="Liu C."/>
            <person name="Sun Q."/>
        </authorList>
    </citation>
    <scope>NUCLEOTIDE SEQUENCE [LARGE SCALE GENOMIC DNA]</scope>
    <source>
        <strain evidence="1 2">L34</strain>
    </source>
</reference>
<comment type="caution">
    <text evidence="1">The sequence shown here is derived from an EMBL/GenBank/DDBJ whole genome shotgun (WGS) entry which is preliminary data.</text>
</comment>
<proteinExistence type="predicted"/>
<dbReference type="Proteomes" id="UP000649075">
    <property type="component" value="Unassembled WGS sequence"/>
</dbReference>
<organism evidence="1 2">
    <name type="scientific">Holdemanella hominis</name>
    <dbReference type="NCBI Taxonomy" id="2764327"/>
    <lineage>
        <taxon>Bacteria</taxon>
        <taxon>Bacillati</taxon>
        <taxon>Bacillota</taxon>
        <taxon>Erysipelotrichia</taxon>
        <taxon>Erysipelotrichales</taxon>
        <taxon>Erysipelotrichaceae</taxon>
        <taxon>Holdemanella</taxon>
    </lineage>
</organism>
<sequence length="53" mass="6247">MKKFENIKRLDFLVSFKLIFENVNIGLNLGMMKRTFKMRFFKSSDALDALVLS</sequence>
<evidence type="ECO:0000313" key="1">
    <source>
        <dbReference type="EMBL" id="MBC6012851.1"/>
    </source>
</evidence>
<accession>A0ABR7KKA1</accession>
<keyword evidence="2" id="KW-1185">Reference proteome</keyword>
<evidence type="ECO:0000313" key="2">
    <source>
        <dbReference type="Proteomes" id="UP000649075"/>
    </source>
</evidence>
<evidence type="ECO:0008006" key="3">
    <source>
        <dbReference type="Google" id="ProtNLM"/>
    </source>
</evidence>
<dbReference type="EMBL" id="JACRWH010000040">
    <property type="protein sequence ID" value="MBC6012851.1"/>
    <property type="molecule type" value="Genomic_DNA"/>
</dbReference>
<dbReference type="RefSeq" id="WP_186999411.1">
    <property type="nucleotide sequence ID" value="NZ_JACRWH010000040.1"/>
</dbReference>